<dbReference type="Proteomes" id="UP001225761">
    <property type="component" value="Unassembled WGS sequence"/>
</dbReference>
<evidence type="ECO:0000259" key="1">
    <source>
        <dbReference type="PROSITE" id="PS50853"/>
    </source>
</evidence>
<dbReference type="RefSeq" id="WP_283383613.1">
    <property type="nucleotide sequence ID" value="NZ_JASHIE010000022.1"/>
</dbReference>
<gene>
    <name evidence="2" type="ORF">QM481_23675</name>
</gene>
<accession>A0ABT6Z8V2</accession>
<evidence type="ECO:0000313" key="2">
    <source>
        <dbReference type="EMBL" id="MDI9877562.1"/>
    </source>
</evidence>
<feature type="domain" description="Fibronectin type-III" evidence="1">
    <location>
        <begin position="562"/>
        <end position="653"/>
    </location>
</feature>
<organism evidence="2 3">
    <name type="scientific">Flectobacillus rivi</name>
    <dbReference type="NCBI Taxonomy" id="2984209"/>
    <lineage>
        <taxon>Bacteria</taxon>
        <taxon>Pseudomonadati</taxon>
        <taxon>Bacteroidota</taxon>
        <taxon>Cytophagia</taxon>
        <taxon>Cytophagales</taxon>
        <taxon>Flectobacillaceae</taxon>
        <taxon>Flectobacillus</taxon>
    </lineage>
</organism>
<proteinExistence type="predicted"/>
<keyword evidence="3" id="KW-1185">Reference proteome</keyword>
<dbReference type="SUPFAM" id="SSF49265">
    <property type="entry name" value="Fibronectin type III"/>
    <property type="match status" value="2"/>
</dbReference>
<dbReference type="CDD" id="cd00063">
    <property type="entry name" value="FN3"/>
    <property type="match status" value="2"/>
</dbReference>
<protein>
    <recommendedName>
        <fullName evidence="1">Fibronectin type-III domain-containing protein</fullName>
    </recommendedName>
</protein>
<sequence length="653" mass="74244">MSTPIFAQNLQTYVGKNGIFILFGKNIPANFTYQLERKMASSTEWEPVNSITVDRSAQSLLLRLRQAHRKNSFYEVPSDTIFKRFTNLMSRAIISDSLYEFNASPLMLETAGLGYFDTEIQTNQTYQYRLTSNSPKVSEQTSAPIRFVVQKPKYELVFNKSVPEEDLVGLEWRVSKRSNLPFSWKVYRQYYLQTSMQEIPVIKFFTASKDSVILRTIDRQTSAKRLYRYVIVPYDAFGNEGTPSDTILVKNVKPYSDIPILEHFTADSDNQRRGILLKWSFDKATALKDLQLYRSKSFEGPYQSIATLQPTDTTYLDSKVEPIETYFYYLKMNSLYNQGYPSVKVAGMLQGIEQAVLSPKNLTIKQQGTTVTLSWTRSERNTRGYYVYRGEGYKGKQVQVSDLVYSKDSLVSYTDNIQNLDSTQVYSYSVVSFNTSYNTSPNSSSVYTVPSAALSLPTPIGLAAYRQANNKVLLIWKDMTVISPYVVGYELYRREVNPTSNKALDDYKIIFQNSVANIQNSFVDSLGIAGKSYEYAVKSIGHHNFQSAMSASTTILLNKVLPPPPAGLKVITDNQSIIVEWDNPAIKNLKNYKVYRFDSQSRTPLLVQTLPVGINTYKDSGLPKGKDYFYKVSVVDSQNQESILSDEVGISWQ</sequence>
<dbReference type="InterPro" id="IPR013783">
    <property type="entry name" value="Ig-like_fold"/>
</dbReference>
<dbReference type="Gene3D" id="2.60.40.10">
    <property type="entry name" value="Immunoglobulins"/>
    <property type="match status" value="4"/>
</dbReference>
<name>A0ABT6Z8V2_9BACT</name>
<dbReference type="PROSITE" id="PS50853">
    <property type="entry name" value="FN3"/>
    <property type="match status" value="1"/>
</dbReference>
<dbReference type="InterPro" id="IPR036116">
    <property type="entry name" value="FN3_sf"/>
</dbReference>
<evidence type="ECO:0000313" key="3">
    <source>
        <dbReference type="Proteomes" id="UP001225761"/>
    </source>
</evidence>
<dbReference type="InterPro" id="IPR003961">
    <property type="entry name" value="FN3_dom"/>
</dbReference>
<comment type="caution">
    <text evidence="2">The sequence shown here is derived from an EMBL/GenBank/DDBJ whole genome shotgun (WGS) entry which is preliminary data.</text>
</comment>
<dbReference type="SMART" id="SM00060">
    <property type="entry name" value="FN3"/>
    <property type="match status" value="2"/>
</dbReference>
<reference evidence="2 3" key="1">
    <citation type="submission" date="2023-05" db="EMBL/GenBank/DDBJ databases">
        <title>Novel species of genus Flectobacillus isolated from stream in China.</title>
        <authorList>
            <person name="Lu H."/>
        </authorList>
    </citation>
    <scope>NUCLEOTIDE SEQUENCE [LARGE SCALE GENOMIC DNA]</scope>
    <source>
        <strain evidence="2 3">LFS242W</strain>
    </source>
</reference>
<dbReference type="EMBL" id="JASHIE010000022">
    <property type="protein sequence ID" value="MDI9877562.1"/>
    <property type="molecule type" value="Genomic_DNA"/>
</dbReference>